<accession>A0A0S4QK54</accession>
<name>A0A0S4QK54_9ACTN</name>
<gene>
    <name evidence="1" type="ORF">Ga0074812_104245</name>
</gene>
<evidence type="ECO:0000313" key="1">
    <source>
        <dbReference type="EMBL" id="CUU55164.1"/>
    </source>
</evidence>
<organism evidence="1 2">
    <name type="scientific">Parafrankia irregularis</name>
    <dbReference type="NCBI Taxonomy" id="795642"/>
    <lineage>
        <taxon>Bacteria</taxon>
        <taxon>Bacillati</taxon>
        <taxon>Actinomycetota</taxon>
        <taxon>Actinomycetes</taxon>
        <taxon>Frankiales</taxon>
        <taxon>Frankiaceae</taxon>
        <taxon>Parafrankia</taxon>
    </lineage>
</organism>
<protein>
    <submittedName>
        <fullName evidence="1">Uncharacterized protein</fullName>
    </submittedName>
</protein>
<evidence type="ECO:0000313" key="2">
    <source>
        <dbReference type="Proteomes" id="UP000198802"/>
    </source>
</evidence>
<keyword evidence="2" id="KW-1185">Reference proteome</keyword>
<sequence length="63" mass="6474">MAAVTLARIERGDGAPVSAARPWGASGHGGALLSAQEQGEVRAHDPILPYPRTAIVRATRADG</sequence>
<dbReference type="EMBL" id="FAOZ01000004">
    <property type="protein sequence ID" value="CUU55164.1"/>
    <property type="molecule type" value="Genomic_DNA"/>
</dbReference>
<proteinExistence type="predicted"/>
<reference evidence="2" key="1">
    <citation type="submission" date="2015-11" db="EMBL/GenBank/DDBJ databases">
        <authorList>
            <person name="Varghese N."/>
        </authorList>
    </citation>
    <scope>NUCLEOTIDE SEQUENCE [LARGE SCALE GENOMIC DNA]</scope>
    <source>
        <strain evidence="2">DSM 45899</strain>
    </source>
</reference>
<dbReference type="Proteomes" id="UP000198802">
    <property type="component" value="Unassembled WGS sequence"/>
</dbReference>
<dbReference type="AlphaFoldDB" id="A0A0S4QK54"/>
<dbReference type="RefSeq" id="WP_131799430.1">
    <property type="nucleotide sequence ID" value="NZ_FAOZ01000004.1"/>
</dbReference>